<gene>
    <name evidence="2" type="ORF">EYC84_011548</name>
</gene>
<accession>A0A5M9J754</accession>
<keyword evidence="3" id="KW-1185">Reference proteome</keyword>
<evidence type="ECO:0000313" key="2">
    <source>
        <dbReference type="EMBL" id="KAA8564637.1"/>
    </source>
</evidence>
<proteinExistence type="predicted"/>
<evidence type="ECO:0000313" key="3">
    <source>
        <dbReference type="Proteomes" id="UP000322873"/>
    </source>
</evidence>
<keyword evidence="1" id="KW-1133">Transmembrane helix</keyword>
<evidence type="ECO:0000256" key="1">
    <source>
        <dbReference type="SAM" id="Phobius"/>
    </source>
</evidence>
<comment type="caution">
    <text evidence="2">The sequence shown here is derived from an EMBL/GenBank/DDBJ whole genome shotgun (WGS) entry which is preliminary data.</text>
</comment>
<dbReference type="AlphaFoldDB" id="A0A5M9J754"/>
<name>A0A5M9J754_MONFR</name>
<keyword evidence="1" id="KW-0472">Membrane</keyword>
<keyword evidence="1" id="KW-0812">Transmembrane</keyword>
<dbReference type="Proteomes" id="UP000322873">
    <property type="component" value="Unassembled WGS sequence"/>
</dbReference>
<dbReference type="EMBL" id="VICG01000015">
    <property type="protein sequence ID" value="KAA8564637.1"/>
    <property type="molecule type" value="Genomic_DNA"/>
</dbReference>
<reference evidence="2 3" key="1">
    <citation type="submission" date="2019-06" db="EMBL/GenBank/DDBJ databases">
        <title>Genome Sequence of the Brown Rot Fungal Pathogen Monilinia fructicola.</title>
        <authorList>
            <person name="De Miccolis Angelini R.M."/>
            <person name="Landi L."/>
            <person name="Abate D."/>
            <person name="Pollastro S."/>
            <person name="Romanazzi G."/>
            <person name="Faretra F."/>
        </authorList>
    </citation>
    <scope>NUCLEOTIDE SEQUENCE [LARGE SCALE GENOMIC DNA]</scope>
    <source>
        <strain evidence="2 3">Mfrc123</strain>
    </source>
</reference>
<feature type="transmembrane region" description="Helical" evidence="1">
    <location>
        <begin position="42"/>
        <end position="64"/>
    </location>
</feature>
<organism evidence="2 3">
    <name type="scientific">Monilinia fructicola</name>
    <name type="common">Brown rot fungus</name>
    <name type="synonym">Ciboria fructicola</name>
    <dbReference type="NCBI Taxonomy" id="38448"/>
    <lineage>
        <taxon>Eukaryota</taxon>
        <taxon>Fungi</taxon>
        <taxon>Dikarya</taxon>
        <taxon>Ascomycota</taxon>
        <taxon>Pezizomycotina</taxon>
        <taxon>Leotiomycetes</taxon>
        <taxon>Helotiales</taxon>
        <taxon>Sclerotiniaceae</taxon>
        <taxon>Monilinia</taxon>
    </lineage>
</organism>
<sequence length="95" mass="10806">MPCPIVKYEPRCRICCDPVKLTKWQTNRIPSIYPKCNHSPSVSFHLVIILFGLEIVVFVFLIVFSWKFLGSFGEIDLLATSTTTLNDVALIDFVV</sequence>
<protein>
    <submittedName>
        <fullName evidence="2">Uncharacterized protein</fullName>
    </submittedName>
</protein>